<evidence type="ECO:0000256" key="1">
    <source>
        <dbReference type="RuleBase" id="RU365090"/>
    </source>
</evidence>
<protein>
    <recommendedName>
        <fullName evidence="1">Molybdopterin molybdenumtransferase</fullName>
        <ecNumber evidence="1">2.10.1.1</ecNumber>
    </recommendedName>
</protein>
<dbReference type="GO" id="GO:0046872">
    <property type="term" value="F:metal ion binding"/>
    <property type="evidence" value="ECO:0007669"/>
    <property type="project" value="UniProtKB-UniRule"/>
</dbReference>
<evidence type="ECO:0000259" key="2">
    <source>
        <dbReference type="SMART" id="SM00852"/>
    </source>
</evidence>
<gene>
    <name evidence="3" type="ORF">H206_02961</name>
</gene>
<evidence type="ECO:0000313" key="4">
    <source>
        <dbReference type="Proteomes" id="UP000287853"/>
    </source>
</evidence>
<accession>A0A444ISH4</accession>
<dbReference type="UniPathway" id="UPA00344"/>
<dbReference type="Proteomes" id="UP000287853">
    <property type="component" value="Unassembled WGS sequence"/>
</dbReference>
<sequence length="272" mass="29185">MEYSDKVSEGKASLRASCDGLLKIEKEALYRFNLLGEIMCSTLHTNTPVKKGEQVAATRLIPLVGERSLIEEAVIIAESVESAELGESVEKIVRVLPLKKVKAGLVVTGSEVYYGRIEDKFEAVLRGKMAELGSEVVRVGFAPDDASRIAEEIRLCLEAGADLIITSGGMSVDPDDVTRTGIRKAGAVDTVYGTPVLPGAMFLVGRIGEVPVFGLPACGMFHKITVFDLILPRILTNEPSGVSNLPLWGTEVFVAIANIASIRSVISENNPK</sequence>
<evidence type="ECO:0000313" key="3">
    <source>
        <dbReference type="EMBL" id="RWX43839.1"/>
    </source>
</evidence>
<dbReference type="SMART" id="SM00852">
    <property type="entry name" value="MoCF_biosynth"/>
    <property type="match status" value="1"/>
</dbReference>
<dbReference type="Pfam" id="PF00994">
    <property type="entry name" value="MoCF_biosynth"/>
    <property type="match status" value="1"/>
</dbReference>
<dbReference type="GO" id="GO:0006777">
    <property type="term" value="P:Mo-molybdopterin cofactor biosynthetic process"/>
    <property type="evidence" value="ECO:0007669"/>
    <property type="project" value="UniProtKB-UniRule"/>
</dbReference>
<dbReference type="InterPro" id="IPR036425">
    <property type="entry name" value="MoaB/Mog-like_dom_sf"/>
</dbReference>
<reference evidence="3 4" key="1">
    <citation type="submission" date="2017-01" db="EMBL/GenBank/DDBJ databases">
        <title>The cable genome- insights into the physiology and evolution of filamentous bacteria capable of sulfide oxidation via long distance electron transfer.</title>
        <authorList>
            <person name="Schreiber L."/>
            <person name="Bjerg J.T."/>
            <person name="Boggild A."/>
            <person name="Van De Vossenberg J."/>
            <person name="Meysman F."/>
            <person name="Nielsen L.P."/>
            <person name="Schramm A."/>
            <person name="Kjeldsen K.U."/>
        </authorList>
    </citation>
    <scope>NUCLEOTIDE SEQUENCE [LARGE SCALE GENOMIC DNA]</scope>
    <source>
        <strain evidence="3">MCF</strain>
    </source>
</reference>
<name>A0A444ISH4_9BACT</name>
<keyword evidence="1" id="KW-0808">Transferase</keyword>
<keyword evidence="1" id="KW-0500">Molybdenum</keyword>
<keyword evidence="1" id="KW-0460">Magnesium</keyword>
<dbReference type="GO" id="GO:0005829">
    <property type="term" value="C:cytosol"/>
    <property type="evidence" value="ECO:0007669"/>
    <property type="project" value="TreeGrafter"/>
</dbReference>
<proteinExistence type="inferred from homology"/>
<comment type="catalytic activity">
    <reaction evidence="1">
        <text>adenylyl-molybdopterin + molybdate = Mo-molybdopterin + AMP + H(+)</text>
        <dbReference type="Rhea" id="RHEA:35047"/>
        <dbReference type="ChEBI" id="CHEBI:15378"/>
        <dbReference type="ChEBI" id="CHEBI:36264"/>
        <dbReference type="ChEBI" id="CHEBI:62727"/>
        <dbReference type="ChEBI" id="CHEBI:71302"/>
        <dbReference type="ChEBI" id="CHEBI:456215"/>
    </reaction>
</comment>
<dbReference type="EMBL" id="MTKO01000108">
    <property type="protein sequence ID" value="RWX43839.1"/>
    <property type="molecule type" value="Genomic_DNA"/>
</dbReference>
<comment type="cofactor">
    <cofactor evidence="1">
        <name>Mg(2+)</name>
        <dbReference type="ChEBI" id="CHEBI:18420"/>
    </cofactor>
</comment>
<dbReference type="GO" id="GO:0061599">
    <property type="term" value="F:molybdopterin molybdotransferase activity"/>
    <property type="evidence" value="ECO:0007669"/>
    <property type="project" value="UniProtKB-UniRule"/>
</dbReference>
<dbReference type="InterPro" id="IPR038987">
    <property type="entry name" value="MoeA-like"/>
</dbReference>
<dbReference type="CDD" id="cd03522">
    <property type="entry name" value="MoeA_like"/>
    <property type="match status" value="1"/>
</dbReference>
<keyword evidence="1" id="KW-0501">Molybdenum cofactor biosynthesis</keyword>
<organism evidence="3 4">
    <name type="scientific">Candidatus Electrothrix aarhusensis</name>
    <dbReference type="NCBI Taxonomy" id="1859131"/>
    <lineage>
        <taxon>Bacteria</taxon>
        <taxon>Pseudomonadati</taxon>
        <taxon>Thermodesulfobacteriota</taxon>
        <taxon>Desulfobulbia</taxon>
        <taxon>Desulfobulbales</taxon>
        <taxon>Desulfobulbaceae</taxon>
        <taxon>Candidatus Electrothrix</taxon>
    </lineage>
</organism>
<keyword evidence="4" id="KW-1185">Reference proteome</keyword>
<feature type="domain" description="MoaB/Mog" evidence="2">
    <location>
        <begin position="104"/>
        <end position="236"/>
    </location>
</feature>
<comment type="pathway">
    <text evidence="1">Cofactor biosynthesis; molybdopterin biosynthesis.</text>
</comment>
<comment type="caution">
    <text evidence="3">The sequence shown here is derived from an EMBL/GenBank/DDBJ whole genome shotgun (WGS) entry which is preliminary data.</text>
</comment>
<dbReference type="PANTHER" id="PTHR10192">
    <property type="entry name" value="MOLYBDOPTERIN BIOSYNTHESIS PROTEIN"/>
    <property type="match status" value="1"/>
</dbReference>
<dbReference type="Gene3D" id="3.40.980.10">
    <property type="entry name" value="MoaB/Mog-like domain"/>
    <property type="match status" value="1"/>
</dbReference>
<dbReference type="EC" id="2.10.1.1" evidence="1"/>
<comment type="similarity">
    <text evidence="1">Belongs to the MoeA family.</text>
</comment>
<dbReference type="PANTHER" id="PTHR10192:SF28">
    <property type="entry name" value="MOLYBDOPTERIN MOLYBDENUMTRANSFERASE"/>
    <property type="match status" value="1"/>
</dbReference>
<dbReference type="InterPro" id="IPR001453">
    <property type="entry name" value="MoaB/Mog_dom"/>
</dbReference>
<keyword evidence="1" id="KW-0479">Metal-binding</keyword>
<dbReference type="SUPFAM" id="SSF53218">
    <property type="entry name" value="Molybdenum cofactor biosynthesis proteins"/>
    <property type="match status" value="1"/>
</dbReference>
<dbReference type="AlphaFoldDB" id="A0A444ISH4"/>
<comment type="function">
    <text evidence="1">Catalyzes the insertion of molybdate into adenylated molybdopterin with the concomitant release of AMP.</text>
</comment>